<comment type="caution">
    <text evidence="1">The sequence shown here is derived from an EMBL/GenBank/DDBJ whole genome shotgun (WGS) entry which is preliminary data.</text>
</comment>
<organism evidence="1 2">
    <name type="scientific">Pistacia integerrima</name>
    <dbReference type="NCBI Taxonomy" id="434235"/>
    <lineage>
        <taxon>Eukaryota</taxon>
        <taxon>Viridiplantae</taxon>
        <taxon>Streptophyta</taxon>
        <taxon>Embryophyta</taxon>
        <taxon>Tracheophyta</taxon>
        <taxon>Spermatophyta</taxon>
        <taxon>Magnoliopsida</taxon>
        <taxon>eudicotyledons</taxon>
        <taxon>Gunneridae</taxon>
        <taxon>Pentapetalae</taxon>
        <taxon>rosids</taxon>
        <taxon>malvids</taxon>
        <taxon>Sapindales</taxon>
        <taxon>Anacardiaceae</taxon>
        <taxon>Pistacia</taxon>
    </lineage>
</organism>
<protein>
    <submittedName>
        <fullName evidence="1">Uncharacterized protein</fullName>
    </submittedName>
</protein>
<name>A0ACC0ZBP2_9ROSI</name>
<reference evidence="2" key="1">
    <citation type="journal article" date="2023" name="G3 (Bethesda)">
        <title>Genome assembly and association tests identify interacting loci associated with vigor, precocity, and sex in interspecific pistachio rootstocks.</title>
        <authorList>
            <person name="Palmer W."/>
            <person name="Jacygrad E."/>
            <person name="Sagayaradj S."/>
            <person name="Cavanaugh K."/>
            <person name="Han R."/>
            <person name="Bertier L."/>
            <person name="Beede B."/>
            <person name="Kafkas S."/>
            <person name="Golino D."/>
            <person name="Preece J."/>
            <person name="Michelmore R."/>
        </authorList>
    </citation>
    <scope>NUCLEOTIDE SEQUENCE [LARGE SCALE GENOMIC DNA]</scope>
</reference>
<keyword evidence="2" id="KW-1185">Reference proteome</keyword>
<evidence type="ECO:0000313" key="1">
    <source>
        <dbReference type="EMBL" id="KAJ0048458.1"/>
    </source>
</evidence>
<gene>
    <name evidence="1" type="ORF">Pint_15578</name>
</gene>
<sequence length="147" mass="16243">MRLPRTINYLNDESIEERAAVRIVDNEGFQLVARKGKGTSQKGDILGASGSKKSREEIAPRNAKLAKEQKVKSTVNVSNVFQCLATTLEVRQDEPPSHPKNTGSSTVAEDKEMVMEEESELGNSDVELDKALMDANSMEGLKPFLRH</sequence>
<dbReference type="EMBL" id="CM047737">
    <property type="protein sequence ID" value="KAJ0048458.1"/>
    <property type="molecule type" value="Genomic_DNA"/>
</dbReference>
<evidence type="ECO:0000313" key="2">
    <source>
        <dbReference type="Proteomes" id="UP001163603"/>
    </source>
</evidence>
<dbReference type="Proteomes" id="UP001163603">
    <property type="component" value="Chromosome 2"/>
</dbReference>
<accession>A0ACC0ZBP2</accession>
<proteinExistence type="predicted"/>